<keyword evidence="1" id="KW-0732">Signal</keyword>
<feature type="chain" id="PRO_5041431907" description="CC domain-containing protein" evidence="1">
    <location>
        <begin position="17"/>
        <end position="99"/>
    </location>
</feature>
<protein>
    <recommendedName>
        <fullName evidence="2">CC domain-containing protein</fullName>
    </recommendedName>
</protein>
<dbReference type="EMBL" id="CATQJA010001548">
    <property type="protein sequence ID" value="CAJ0567715.1"/>
    <property type="molecule type" value="Genomic_DNA"/>
</dbReference>
<dbReference type="InterPro" id="IPR007026">
    <property type="entry name" value="CC_domain"/>
</dbReference>
<organism evidence="3 4">
    <name type="scientific">Mesorhabditis spiculigera</name>
    <dbReference type="NCBI Taxonomy" id="96644"/>
    <lineage>
        <taxon>Eukaryota</taxon>
        <taxon>Metazoa</taxon>
        <taxon>Ecdysozoa</taxon>
        <taxon>Nematoda</taxon>
        <taxon>Chromadorea</taxon>
        <taxon>Rhabditida</taxon>
        <taxon>Rhabditina</taxon>
        <taxon>Rhabditomorpha</taxon>
        <taxon>Rhabditoidea</taxon>
        <taxon>Rhabditidae</taxon>
        <taxon>Mesorhabditinae</taxon>
        <taxon>Mesorhabditis</taxon>
    </lineage>
</organism>
<keyword evidence="4" id="KW-1185">Reference proteome</keyword>
<proteinExistence type="predicted"/>
<name>A0AA36FUC8_9BILA</name>
<dbReference type="Pfam" id="PF04942">
    <property type="entry name" value="CC"/>
    <property type="match status" value="1"/>
</dbReference>
<evidence type="ECO:0000313" key="4">
    <source>
        <dbReference type="Proteomes" id="UP001177023"/>
    </source>
</evidence>
<evidence type="ECO:0000259" key="2">
    <source>
        <dbReference type="Pfam" id="PF04942"/>
    </source>
</evidence>
<feature type="non-terminal residue" evidence="3">
    <location>
        <position position="99"/>
    </location>
</feature>
<feature type="domain" description="CC" evidence="2">
    <location>
        <begin position="76"/>
        <end position="98"/>
    </location>
</feature>
<dbReference type="AlphaFoldDB" id="A0AA36FUC8"/>
<sequence>MRFIVLLCALIAVGLGANGDNCGMAKNGVCPCGCIVETLCTRVTFGDCGTPINGLCPSGCRLDPGHCVFWSDPNCIGPAVGGVCPTGYKVGAGNLCCKI</sequence>
<reference evidence="3" key="1">
    <citation type="submission" date="2023-06" db="EMBL/GenBank/DDBJ databases">
        <authorList>
            <person name="Delattre M."/>
        </authorList>
    </citation>
    <scope>NUCLEOTIDE SEQUENCE</scope>
    <source>
        <strain evidence="3">AF72</strain>
    </source>
</reference>
<feature type="signal peptide" evidence="1">
    <location>
        <begin position="1"/>
        <end position="16"/>
    </location>
</feature>
<comment type="caution">
    <text evidence="3">The sequence shown here is derived from an EMBL/GenBank/DDBJ whole genome shotgun (WGS) entry which is preliminary data.</text>
</comment>
<evidence type="ECO:0000256" key="1">
    <source>
        <dbReference type="SAM" id="SignalP"/>
    </source>
</evidence>
<accession>A0AA36FUC8</accession>
<dbReference type="Proteomes" id="UP001177023">
    <property type="component" value="Unassembled WGS sequence"/>
</dbReference>
<evidence type="ECO:0000313" key="3">
    <source>
        <dbReference type="EMBL" id="CAJ0567715.1"/>
    </source>
</evidence>
<gene>
    <name evidence="3" type="ORF">MSPICULIGERA_LOCUS6256</name>
</gene>